<dbReference type="Proteomes" id="UP000095329">
    <property type="component" value="Unassembled WGS sequence"/>
</dbReference>
<proteinExistence type="predicted"/>
<gene>
    <name evidence="1" type="ORF">J116_026445</name>
</gene>
<dbReference type="EMBL" id="ASHX02000001">
    <property type="protein sequence ID" value="OEJ97467.1"/>
    <property type="molecule type" value="Genomic_DNA"/>
</dbReference>
<evidence type="ECO:0000313" key="1">
    <source>
        <dbReference type="EMBL" id="OEJ97467.1"/>
    </source>
</evidence>
<protein>
    <submittedName>
        <fullName evidence="1">Uncharacterized protein</fullName>
    </submittedName>
</protein>
<sequence>MPAQQVGRQVAEVVPDAGRDVPAVRTCQGARVGSDVEARGGARPAQSPVRRRAVAVSIMEGGTAYSRTRSHRERREFPFAVVVGISTHLARTGPPISGHVRSSSRRS</sequence>
<dbReference type="AlphaFoldDB" id="A0A1D3DYS0"/>
<evidence type="ECO:0000313" key="2">
    <source>
        <dbReference type="Proteomes" id="UP000095329"/>
    </source>
</evidence>
<keyword evidence="2" id="KW-1185">Reference proteome</keyword>
<comment type="caution">
    <text evidence="1">The sequence shown here is derived from an EMBL/GenBank/DDBJ whole genome shotgun (WGS) entry which is preliminary data.</text>
</comment>
<reference evidence="1 2" key="1">
    <citation type="journal article" date="2013" name="Genome Announc.">
        <title>Genome Sequence of Streptomyces violaceusniger Strain SPC6, a Halotolerant Streptomycete That Exhibits Rapid Growth and Development.</title>
        <authorList>
            <person name="Chen X."/>
            <person name="Zhang B."/>
            <person name="Zhang W."/>
            <person name="Wu X."/>
            <person name="Zhang M."/>
            <person name="Chen T."/>
            <person name="Liu G."/>
            <person name="Dyson P."/>
        </authorList>
    </citation>
    <scope>NUCLEOTIDE SEQUENCE [LARGE SCALE GENOMIC DNA]</scope>
    <source>
        <strain evidence="1 2">SPC6</strain>
    </source>
</reference>
<name>A0A1D3DYS0_9ACTN</name>
<organism evidence="1 2">
    <name type="scientific">Streptomyces thermolilacinus SPC6</name>
    <dbReference type="NCBI Taxonomy" id="1306406"/>
    <lineage>
        <taxon>Bacteria</taxon>
        <taxon>Bacillati</taxon>
        <taxon>Actinomycetota</taxon>
        <taxon>Actinomycetes</taxon>
        <taxon>Kitasatosporales</taxon>
        <taxon>Streptomycetaceae</taxon>
        <taxon>Streptomyces</taxon>
    </lineage>
</organism>
<accession>A0A1D3DYS0</accession>